<accession>A0ACC2NID6</accession>
<dbReference type="Proteomes" id="UP001239111">
    <property type="component" value="Chromosome 3"/>
</dbReference>
<proteinExistence type="predicted"/>
<organism evidence="1 2">
    <name type="scientific">Eretmocerus hayati</name>
    <dbReference type="NCBI Taxonomy" id="131215"/>
    <lineage>
        <taxon>Eukaryota</taxon>
        <taxon>Metazoa</taxon>
        <taxon>Ecdysozoa</taxon>
        <taxon>Arthropoda</taxon>
        <taxon>Hexapoda</taxon>
        <taxon>Insecta</taxon>
        <taxon>Pterygota</taxon>
        <taxon>Neoptera</taxon>
        <taxon>Endopterygota</taxon>
        <taxon>Hymenoptera</taxon>
        <taxon>Apocrita</taxon>
        <taxon>Proctotrupomorpha</taxon>
        <taxon>Chalcidoidea</taxon>
        <taxon>Aphelinidae</taxon>
        <taxon>Aphelininae</taxon>
        <taxon>Eretmocerus</taxon>
    </lineage>
</organism>
<keyword evidence="2" id="KW-1185">Reference proteome</keyword>
<name>A0ACC2NID6_9HYME</name>
<comment type="caution">
    <text evidence="1">The sequence shown here is derived from an EMBL/GenBank/DDBJ whole genome shotgun (WGS) entry which is preliminary data.</text>
</comment>
<sequence>MPVDLDKLHQKYYKCYQAFHSSMKGKESRLKFAKKWRILKLQHKDREELKKVADTEMVRWENIIEERKEKFKGQFTRNQSSSEPMSSNPESEHGLNDSQTHEEKQRINDPLKKKIYKPAQDKQLAKVQALESKLSSQLMMQNVGIDDTLDSFQEMKKTKLQLEAAKQSLQNIKNNAKYQQAHREKVKRKLNDIETSFESSPMRKAEVGRPRLEDTQPGLLETIKSIAIHGSAAHDRRRTEEIRSCRTLDDLCNLLNERGYHLSRSATYLRLMPRKSSSIEGRKHVRTVPVKLYKAKNDHHKAHTDHDFCLASIRSVESLASMLGPDQVGFISQDDKAKVPIGLTAAKKQSPLLMHVEYVVKLPDHDFVISARHKLIPSVYAGIVIEPNRFGSPDAVSYSGPTYISIRSGKHSSSTAATHASDFRRLLEIKEFDTIMKFNGVLKPVIIMTVDGGPDENPRFPKTITQAIQHFIEFGLDAFFAITNAPGWSCYNRSKRRMAPLSKQLSGVILKHDYYGSHLNGSGETIDAETPRNEEWYSQHVRESQYLLQIVKCRNEKCCGEFRSDLLKVLPDRFLPPPYPLAYKDGKIEIPRAAEMRTSKFLPLMQRLALKISPPNDCFLQLPYDLYCPSLQSDLVDRCCQTCGIYFASKKSASSHMQSLQHKMNWRQKRMHVASILAERDNELLCVLQNEESRDEPDLEWVESGEAEKFDNFWLAKDQLKSILAEGSSVPVIDSIKEWVSTPFLKK</sequence>
<gene>
    <name evidence="1" type="ORF">QAD02_002184</name>
</gene>
<protein>
    <submittedName>
        <fullName evidence="1">Uncharacterized protein</fullName>
    </submittedName>
</protein>
<reference evidence="1" key="1">
    <citation type="submission" date="2023-04" db="EMBL/GenBank/DDBJ databases">
        <title>A chromosome-level genome assembly of the parasitoid wasp Eretmocerus hayati.</title>
        <authorList>
            <person name="Zhong Y."/>
            <person name="Liu S."/>
            <person name="Liu Y."/>
        </authorList>
    </citation>
    <scope>NUCLEOTIDE SEQUENCE</scope>
    <source>
        <strain evidence="1">ZJU_SS_LIU_2023</strain>
    </source>
</reference>
<evidence type="ECO:0000313" key="1">
    <source>
        <dbReference type="EMBL" id="KAJ8670925.1"/>
    </source>
</evidence>
<evidence type="ECO:0000313" key="2">
    <source>
        <dbReference type="Proteomes" id="UP001239111"/>
    </source>
</evidence>
<dbReference type="EMBL" id="CM056743">
    <property type="protein sequence ID" value="KAJ8670925.1"/>
    <property type="molecule type" value="Genomic_DNA"/>
</dbReference>